<accession>A0A4Y9IJD3</accession>
<organism evidence="2 3">
    <name type="scientific">Dysgonomonas mossii</name>
    <dbReference type="NCBI Taxonomy" id="163665"/>
    <lineage>
        <taxon>Bacteria</taxon>
        <taxon>Pseudomonadati</taxon>
        <taxon>Bacteroidota</taxon>
        <taxon>Bacteroidia</taxon>
        <taxon>Bacteroidales</taxon>
        <taxon>Dysgonomonadaceae</taxon>
        <taxon>Dysgonomonas</taxon>
    </lineage>
</organism>
<evidence type="ECO:0000313" key="3">
    <source>
        <dbReference type="Proteomes" id="UP000298285"/>
    </source>
</evidence>
<dbReference type="PANTHER" id="PTHR42957:SF1">
    <property type="entry name" value="HELICASE MJ1565-RELATED"/>
    <property type="match status" value="1"/>
</dbReference>
<dbReference type="PANTHER" id="PTHR42957">
    <property type="entry name" value="HELICASE MJ1565-RELATED"/>
    <property type="match status" value="1"/>
</dbReference>
<dbReference type="InterPro" id="IPR008571">
    <property type="entry name" value="HerA-like"/>
</dbReference>
<gene>
    <name evidence="2" type="ORF">E4T88_16795</name>
</gene>
<dbReference type="Proteomes" id="UP000298285">
    <property type="component" value="Unassembled WGS sequence"/>
</dbReference>
<dbReference type="InterPro" id="IPR002789">
    <property type="entry name" value="HerA_central"/>
</dbReference>
<dbReference type="RefSeq" id="WP_050701803.1">
    <property type="nucleotide sequence ID" value="NZ_JADGKW010000009.1"/>
</dbReference>
<dbReference type="OrthoDB" id="9806951at2"/>
<dbReference type="Gene3D" id="3.40.50.300">
    <property type="entry name" value="P-loop containing nucleotide triphosphate hydrolases"/>
    <property type="match status" value="2"/>
</dbReference>
<proteinExistence type="predicted"/>
<sequence length="623" mass="72272">MDNRVDNILQENSIFRIGTVFSVEGREVKVKVDKVKNASHLLYKGSLIKNVSVGGYVKIEKGFISIIAKIEGESIKEEKLPFIQEYGKEENKINRILNAKLLGYIENAKFERGIKELPLIDNECFLLNSEEFKQIHQFVKQDDKPIQIGTLALERGQEIYVGVNSLFSSHIGIFGNTGSGKSYTLAKIYRQLFRAFEDQDKFKRNARFLLFDFNGEYNGDNVIISNKKVYNLSTKDSTGKDKLPFFENDLLDKNLFSILASASEKTQQPFIGRTLEFYKKVMGVNDSLGYFHNILRKRIEEILCMSDKVQSKLLLDYIEQILPKYINKDGEEGRLIDDFAWRPDKFCYYLGDFNNYQCFIENRNFVKETKLYKQVEQYEFESDFISRIIHFLYLQLIHDVLTNRANNEHIAPAINKLKSFQKDIAKVIEIKDSAIDFWDNDYLAVINLNEANINIKKLIPLLISHKLYSEHKNHKTDNELEKSLNIIIDEAHNILSYESLRESESWKDYRLETFEEIIKEGRKFGVFLTIASQRPSDISTTIISQLHNYFIHRLVNNKDLDMVEKAISYLDQVSTEALPILGTGMCILSGQLVQMPVIISIDTIESQHKPNNETINLLKNWED</sequence>
<evidence type="ECO:0000259" key="1">
    <source>
        <dbReference type="Pfam" id="PF01935"/>
    </source>
</evidence>
<feature type="domain" description="Helicase HerA central" evidence="1">
    <location>
        <begin position="146"/>
        <end position="331"/>
    </location>
</feature>
<dbReference type="Pfam" id="PF01935">
    <property type="entry name" value="DUF87"/>
    <property type="match status" value="1"/>
</dbReference>
<comment type="caution">
    <text evidence="2">The sequence shown here is derived from an EMBL/GenBank/DDBJ whole genome shotgun (WGS) entry which is preliminary data.</text>
</comment>
<dbReference type="SUPFAM" id="SSF52540">
    <property type="entry name" value="P-loop containing nucleoside triphosphate hydrolases"/>
    <property type="match status" value="1"/>
</dbReference>
<dbReference type="CDD" id="cd01127">
    <property type="entry name" value="TrwB_TraG_TraD_VirD4"/>
    <property type="match status" value="1"/>
</dbReference>
<dbReference type="InterPro" id="IPR027417">
    <property type="entry name" value="P-loop_NTPase"/>
</dbReference>
<dbReference type="GO" id="GO:0005524">
    <property type="term" value="F:ATP binding"/>
    <property type="evidence" value="ECO:0007669"/>
    <property type="project" value="UniProtKB-KW"/>
</dbReference>
<dbReference type="EMBL" id="SPPK01000009">
    <property type="protein sequence ID" value="TFU86878.1"/>
    <property type="molecule type" value="Genomic_DNA"/>
</dbReference>
<protein>
    <submittedName>
        <fullName evidence="2">ATP-binding protein</fullName>
    </submittedName>
</protein>
<keyword evidence="2" id="KW-0547">Nucleotide-binding</keyword>
<keyword evidence="2" id="KW-0067">ATP-binding</keyword>
<dbReference type="AlphaFoldDB" id="A0A4Y9IJD3"/>
<evidence type="ECO:0000313" key="2">
    <source>
        <dbReference type="EMBL" id="TFU86878.1"/>
    </source>
</evidence>
<name>A0A4Y9IJD3_9BACT</name>
<reference evidence="2 3" key="1">
    <citation type="submission" date="2019-03" db="EMBL/GenBank/DDBJ databases">
        <title>Diversity of the mouse oral microbiome.</title>
        <authorList>
            <person name="Joseph S."/>
            <person name="Aduse-Opoku J."/>
            <person name="Curtis M."/>
            <person name="Wade W."/>
            <person name="Hashim A."/>
        </authorList>
    </citation>
    <scope>NUCLEOTIDE SEQUENCE [LARGE SCALE GENOMIC DNA]</scope>
    <source>
        <strain evidence="2 3">P11</strain>
    </source>
</reference>